<feature type="transmembrane region" description="Helical" evidence="1">
    <location>
        <begin position="151"/>
        <end position="170"/>
    </location>
</feature>
<evidence type="ECO:0000256" key="1">
    <source>
        <dbReference type="SAM" id="Phobius"/>
    </source>
</evidence>
<feature type="transmembrane region" description="Helical" evidence="1">
    <location>
        <begin position="12"/>
        <end position="36"/>
    </location>
</feature>
<dbReference type="OrthoDB" id="5126240at2"/>
<dbReference type="RefSeq" id="WP_116416365.1">
    <property type="nucleotide sequence ID" value="NZ_NBWZ01000001.1"/>
</dbReference>
<protein>
    <submittedName>
        <fullName evidence="2">Uncharacterized protein</fullName>
    </submittedName>
</protein>
<reference evidence="2 3" key="1">
    <citation type="submission" date="2017-04" db="EMBL/GenBank/DDBJ databases">
        <title>Comparative genome analysis of Subtercola boreus.</title>
        <authorList>
            <person name="Cho Y.-J."/>
            <person name="Cho A."/>
            <person name="Kim O.-S."/>
            <person name="Lee J.-I."/>
        </authorList>
    </citation>
    <scope>NUCLEOTIDE SEQUENCE [LARGE SCALE GENOMIC DNA]</scope>
    <source>
        <strain evidence="2 3">K300</strain>
    </source>
</reference>
<dbReference type="EMBL" id="NBWZ01000001">
    <property type="protein sequence ID" value="RFA10991.1"/>
    <property type="molecule type" value="Genomic_DNA"/>
</dbReference>
<dbReference type="Proteomes" id="UP000256486">
    <property type="component" value="Unassembled WGS sequence"/>
</dbReference>
<organism evidence="2 3">
    <name type="scientific">Subtercola boreus</name>
    <dbReference type="NCBI Taxonomy" id="120213"/>
    <lineage>
        <taxon>Bacteria</taxon>
        <taxon>Bacillati</taxon>
        <taxon>Actinomycetota</taxon>
        <taxon>Actinomycetes</taxon>
        <taxon>Micrococcales</taxon>
        <taxon>Microbacteriaceae</taxon>
        <taxon>Subtercola</taxon>
    </lineage>
</organism>
<dbReference type="Pfam" id="PF03729">
    <property type="entry name" value="DUF308"/>
    <property type="match status" value="1"/>
</dbReference>
<feature type="transmembrane region" description="Helical" evidence="1">
    <location>
        <begin position="74"/>
        <end position="93"/>
    </location>
</feature>
<evidence type="ECO:0000313" key="2">
    <source>
        <dbReference type="EMBL" id="RFA10991.1"/>
    </source>
</evidence>
<feature type="transmembrane region" description="Helical" evidence="1">
    <location>
        <begin position="176"/>
        <end position="197"/>
    </location>
</feature>
<keyword evidence="1" id="KW-1133">Transmembrane helix</keyword>
<accession>A0A3E0VMP7</accession>
<dbReference type="AlphaFoldDB" id="A0A3E0VMP7"/>
<feature type="transmembrane region" description="Helical" evidence="1">
    <location>
        <begin position="42"/>
        <end position="62"/>
    </location>
</feature>
<sequence length="215" mass="22561">MSSQAARAEGRSPYWGVPVARAIPALVVGVFLAFSLNHSAQVGLFVFGSYAVVSGVLVLVLSPRQVAVRVTRRLFVAQGVVGIVVGVLALVFNQGGVPYFLYLVTLFAALTGFLELYAGLRSRPRRAVVDRGAAGGAPDERATDALASKDWLAVGGFTAVLALVFLVLPLDVVTAVGLFGGYAVILAIFLVIGGLSLRWGHQVDHTAPLNQETTS</sequence>
<evidence type="ECO:0000313" key="3">
    <source>
        <dbReference type="Proteomes" id="UP000256486"/>
    </source>
</evidence>
<feature type="transmembrane region" description="Helical" evidence="1">
    <location>
        <begin position="99"/>
        <end position="118"/>
    </location>
</feature>
<dbReference type="InterPro" id="IPR005325">
    <property type="entry name" value="DUF308_memb"/>
</dbReference>
<comment type="caution">
    <text evidence="2">The sequence shown here is derived from an EMBL/GenBank/DDBJ whole genome shotgun (WGS) entry which is preliminary data.</text>
</comment>
<gene>
    <name evidence="2" type="ORF">B7R54_18560</name>
</gene>
<proteinExistence type="predicted"/>
<name>A0A3E0VMP7_9MICO</name>
<keyword evidence="3" id="KW-1185">Reference proteome</keyword>
<keyword evidence="1" id="KW-0812">Transmembrane</keyword>
<keyword evidence="1" id="KW-0472">Membrane</keyword>